<dbReference type="Gene3D" id="2.180.10.10">
    <property type="entry name" value="RHS repeat-associated core"/>
    <property type="match status" value="1"/>
</dbReference>
<proteinExistence type="predicted"/>
<accession>A0A0L1LME4</accession>
<dbReference type="EMBL" id="LFQK01000081">
    <property type="protein sequence ID" value="KNH17396.1"/>
    <property type="molecule type" value="Genomic_DNA"/>
</dbReference>
<reference evidence="1 2" key="1">
    <citation type="submission" date="2015-06" db="EMBL/GenBank/DDBJ databases">
        <authorList>
            <person name="Hoefler B.C."/>
            <person name="Straight P.D."/>
        </authorList>
    </citation>
    <scope>NUCLEOTIDE SEQUENCE [LARGE SCALE GENOMIC DNA]</scope>
    <source>
        <strain evidence="1 2">Riq4</strain>
    </source>
</reference>
<sequence length="129" mass="14423">MTSSIHRRTPSLNVIDGRGLPIRQIAYLRTVAGETATALVTRQQHDVSGKLVEQWDPRLPRPNLATVYSLSGEPLKVDSVDVGWRLNLPGLAGQALERWDARGSHWRTTYDDQLRVLAVEENAQPDVET</sequence>
<evidence type="ECO:0000313" key="2">
    <source>
        <dbReference type="Proteomes" id="UP000036955"/>
    </source>
</evidence>
<organism evidence="1 2">
    <name type="scientific">Pseudomonas syringae</name>
    <dbReference type="NCBI Taxonomy" id="317"/>
    <lineage>
        <taxon>Bacteria</taxon>
        <taxon>Pseudomonadati</taxon>
        <taxon>Pseudomonadota</taxon>
        <taxon>Gammaproteobacteria</taxon>
        <taxon>Pseudomonadales</taxon>
        <taxon>Pseudomonadaceae</taxon>
        <taxon>Pseudomonas</taxon>
    </lineage>
</organism>
<name>A0A0L1LME4_PSESX</name>
<feature type="non-terminal residue" evidence="1">
    <location>
        <position position="129"/>
    </location>
</feature>
<comment type="caution">
    <text evidence="1">The sequence shown here is derived from an EMBL/GenBank/DDBJ whole genome shotgun (WGS) entry which is preliminary data.</text>
</comment>
<protein>
    <submittedName>
        <fullName evidence="1">Uncharacterized protein</fullName>
    </submittedName>
</protein>
<evidence type="ECO:0000313" key="1">
    <source>
        <dbReference type="EMBL" id="KNH17396.1"/>
    </source>
</evidence>
<dbReference type="AlphaFoldDB" id="A0A0L1LME4"/>
<gene>
    <name evidence="1" type="ORF">ACS77_27920</name>
</gene>
<dbReference type="Proteomes" id="UP000036955">
    <property type="component" value="Unassembled WGS sequence"/>
</dbReference>